<evidence type="ECO:0000313" key="4">
    <source>
        <dbReference type="Proteomes" id="UP000248483"/>
    </source>
</evidence>
<evidence type="ECO:0000259" key="2">
    <source>
        <dbReference type="Pfam" id="PF01571"/>
    </source>
</evidence>
<reference evidence="5" key="1">
    <citation type="submission" date="2025-08" db="UniProtKB">
        <authorList>
            <consortium name="RefSeq"/>
        </authorList>
    </citation>
    <scope>IDENTIFICATION</scope>
    <source>
        <tissue evidence="5">Blood</tissue>
    </source>
</reference>
<evidence type="ECO:0000259" key="1">
    <source>
        <dbReference type="Pfam" id="PF01266"/>
    </source>
</evidence>
<sequence length="827" mass="90966">MALLSRALRVAATCPRRSPARGLGLRLLSSGARPSPEKSVPYQQTLKEARDPRAGAQGPSRPLPSTANVVVIGGGSLGCQTLYHLAKLGMSGAVLLERERLTSGTTWHTAGLLWQLRPSDVEVELLAHTRRVVSRDLGEETGLHTGWIQNGGLFIASNRQRLDEYKRLMSLGKAYGVESHVLSPAETKALYPLMNVEDLYGTLYVPHDGTMDPAGTCTALTRAATARGAQVIENCPVTGISVRTDDFGVRRVEAVETEHGSIQTPCVVNCAGVWAVAVGRMAGVKVPLVAMHHAYVVTERIEGIQNMPNVRDHDASIYLRLQGDALSVGGYETNPIFWEEVSDKFAFGLFDLDWDVFTQHIEGAINRVPVLEKTGIKSTVCGPESFTPDHKPLMGEAPELRGFFLGCGFNSAGMMLGGGCGQELAHWIIHGRPEKDMHSYDIRRFHHSLTAHGRWIRERSHESYSRNYSVVFPHDEPLAGRNMRTDPLHEELLARGCVFQERHGWERPGWFSPHGAAPVLPYDYYGAYRQRAHKDYVYGRLLGHEYTFDFPPHHDVIRKECLACRGAAAVFDMSYFGKFYLVGLDARKAADWLFSADVSRPPGSTVYTCMLNHRGGTESDLTVSRLAPSPQTSPLAPAFEGLTTLSQICPHQFTSPTHPLVHMGAVESLVLQACLCQGRIAMAKLHRAWEASPLSKKGPPCHPWDTGFAGEKGFNCAALRAAALCRRGKGHCQPVQETWRPQLPAWLSAPGHSVAWDSVTGDGGELWPGHWEREVQEKPDRTLGGIVRGWERARIMGGHGKQVSQDEEGFLEEVMSGLSLEGWIGAT</sequence>
<dbReference type="FunFam" id="3.30.9.10:FF:000009">
    <property type="entry name" value="Sarcosine dehydrogenase, mitochondrial"/>
    <property type="match status" value="1"/>
</dbReference>
<name>A0A2Y9NIM6_DELLE</name>
<dbReference type="SUPFAM" id="SSF54373">
    <property type="entry name" value="FAD-linked reductases, C-terminal domain"/>
    <property type="match status" value="1"/>
</dbReference>
<dbReference type="Pfam" id="PF01571">
    <property type="entry name" value="GCV_T"/>
    <property type="match status" value="1"/>
</dbReference>
<evidence type="ECO:0000313" key="5">
    <source>
        <dbReference type="RefSeq" id="XP_022433905.2"/>
    </source>
</evidence>
<accession>A0A2Y9NIM6</accession>
<dbReference type="Pfam" id="PF16350">
    <property type="entry name" value="FAO_M"/>
    <property type="match status" value="1"/>
</dbReference>
<dbReference type="Gene3D" id="3.50.50.60">
    <property type="entry name" value="FAD/NAD(P)-binding domain"/>
    <property type="match status" value="1"/>
</dbReference>
<feature type="domain" description="FAD dependent oxidoreductase central" evidence="3">
    <location>
        <begin position="430"/>
        <end position="485"/>
    </location>
</feature>
<gene>
    <name evidence="5" type="primary">SARDH</name>
</gene>
<dbReference type="CTD" id="1757"/>
<evidence type="ECO:0000259" key="3">
    <source>
        <dbReference type="Pfam" id="PF16350"/>
    </source>
</evidence>
<dbReference type="InterPro" id="IPR036188">
    <property type="entry name" value="FAD/NAD-bd_sf"/>
</dbReference>
<dbReference type="SUPFAM" id="SSF51905">
    <property type="entry name" value="FAD/NAD(P)-binding domain"/>
    <property type="match status" value="1"/>
</dbReference>
<dbReference type="GO" id="GO:0008480">
    <property type="term" value="F:sarcosine dehydrogenase activity"/>
    <property type="evidence" value="ECO:0007669"/>
    <property type="project" value="TreeGrafter"/>
</dbReference>
<dbReference type="SUPFAM" id="SSF103025">
    <property type="entry name" value="Folate-binding domain"/>
    <property type="match status" value="1"/>
</dbReference>
<dbReference type="FunFam" id="3.30.9.10:FF:000046">
    <property type="entry name" value="Sarcosine dehydrogenase"/>
    <property type="match status" value="1"/>
</dbReference>
<dbReference type="InterPro" id="IPR006222">
    <property type="entry name" value="GCVT_N"/>
</dbReference>
<proteinExistence type="predicted"/>
<dbReference type="GO" id="GO:1901053">
    <property type="term" value="P:sarcosine catabolic process"/>
    <property type="evidence" value="ECO:0007669"/>
    <property type="project" value="TreeGrafter"/>
</dbReference>
<dbReference type="PANTHER" id="PTHR13847">
    <property type="entry name" value="SARCOSINE DEHYDROGENASE-RELATED"/>
    <property type="match status" value="1"/>
</dbReference>
<dbReference type="Proteomes" id="UP000248483">
    <property type="component" value="Unplaced"/>
</dbReference>
<dbReference type="PANTHER" id="PTHR13847:SF200">
    <property type="entry name" value="SARCOSINE DEHYDROGENASE, MITOCHONDRIAL"/>
    <property type="match status" value="1"/>
</dbReference>
<dbReference type="Gene3D" id="3.30.1360.120">
    <property type="entry name" value="Probable tRNA modification gtpase trme, domain 1"/>
    <property type="match status" value="1"/>
</dbReference>
<dbReference type="InterPro" id="IPR032503">
    <property type="entry name" value="FAO_M"/>
</dbReference>
<feature type="domain" description="FAD dependent oxidoreductase" evidence="1">
    <location>
        <begin position="69"/>
        <end position="427"/>
    </location>
</feature>
<dbReference type="InterPro" id="IPR006076">
    <property type="entry name" value="FAD-dep_OxRdtase"/>
</dbReference>
<dbReference type="AlphaFoldDB" id="A0A2Y9NIM6"/>
<dbReference type="RefSeq" id="XP_022433905.2">
    <property type="nucleotide sequence ID" value="XM_022578197.2"/>
</dbReference>
<dbReference type="FunFam" id="3.50.50.60:FF:000769">
    <property type="entry name" value="Sarcosine dehydrogenase"/>
    <property type="match status" value="1"/>
</dbReference>
<feature type="domain" description="GCVT N-terminal" evidence="2">
    <location>
        <begin position="488"/>
        <end position="628"/>
    </location>
</feature>
<protein>
    <submittedName>
        <fullName evidence="5">Sarcosine dehydrogenase, mitochondrial isoform X2</fullName>
    </submittedName>
</protein>
<dbReference type="GeneID" id="111177031"/>
<dbReference type="GO" id="GO:0005759">
    <property type="term" value="C:mitochondrial matrix"/>
    <property type="evidence" value="ECO:0007669"/>
    <property type="project" value="TreeGrafter"/>
</dbReference>
<dbReference type="InterPro" id="IPR027266">
    <property type="entry name" value="TrmE/GcvT-like"/>
</dbReference>
<dbReference type="Pfam" id="PF01266">
    <property type="entry name" value="DAO"/>
    <property type="match status" value="1"/>
</dbReference>
<dbReference type="Gene3D" id="3.30.9.10">
    <property type="entry name" value="D-Amino Acid Oxidase, subunit A, domain 2"/>
    <property type="match status" value="1"/>
</dbReference>
<organism evidence="4 5">
    <name type="scientific">Delphinapterus leucas</name>
    <name type="common">Beluga whale</name>
    <dbReference type="NCBI Taxonomy" id="9749"/>
    <lineage>
        <taxon>Eukaryota</taxon>
        <taxon>Metazoa</taxon>
        <taxon>Chordata</taxon>
        <taxon>Craniata</taxon>
        <taxon>Vertebrata</taxon>
        <taxon>Euteleostomi</taxon>
        <taxon>Mammalia</taxon>
        <taxon>Eutheria</taxon>
        <taxon>Laurasiatheria</taxon>
        <taxon>Artiodactyla</taxon>
        <taxon>Whippomorpha</taxon>
        <taxon>Cetacea</taxon>
        <taxon>Odontoceti</taxon>
        <taxon>Monodontidae</taxon>
        <taxon>Delphinapterus</taxon>
    </lineage>
</organism>
<dbReference type="Gene3D" id="3.30.70.1400">
    <property type="entry name" value="Aminomethyltransferase beta-barrel domains"/>
    <property type="match status" value="1"/>
</dbReference>
<keyword evidence="4" id="KW-1185">Reference proteome</keyword>